<dbReference type="PANTHER" id="PTHR30627:SF1">
    <property type="entry name" value="PEPTIDOGLYCAN D,D-TRANSPEPTIDASE FTSI"/>
    <property type="match status" value="1"/>
</dbReference>
<dbReference type="RefSeq" id="WP_055257230.1">
    <property type="nucleotide sequence ID" value="NZ_CABIXL010000001.1"/>
</dbReference>
<feature type="domain" description="Penicillin-binding protein transpeptidase" evidence="3">
    <location>
        <begin position="245"/>
        <end position="527"/>
    </location>
</feature>
<comment type="subcellular location">
    <subcellularLocation>
        <location evidence="1">Membrane</location>
    </subcellularLocation>
</comment>
<proteinExistence type="predicted"/>
<name>A0ABM9ULY3_SARVE</name>
<evidence type="ECO:0000313" key="4">
    <source>
        <dbReference type="EMBL" id="CUN49856.1"/>
    </source>
</evidence>
<dbReference type="PANTHER" id="PTHR30627">
    <property type="entry name" value="PEPTIDOGLYCAN D,D-TRANSPEPTIDASE"/>
    <property type="match status" value="1"/>
</dbReference>
<keyword evidence="5" id="KW-1185">Reference proteome</keyword>
<dbReference type="InterPro" id="IPR012338">
    <property type="entry name" value="Beta-lactam/transpept-like"/>
</dbReference>
<keyword evidence="2" id="KW-0472">Membrane</keyword>
<evidence type="ECO:0000313" key="5">
    <source>
        <dbReference type="Proteomes" id="UP000095488"/>
    </source>
</evidence>
<organism evidence="4 5">
    <name type="scientific">Sarcina ventriculi</name>
    <name type="common">Clostridium ventriculi</name>
    <dbReference type="NCBI Taxonomy" id="1267"/>
    <lineage>
        <taxon>Bacteria</taxon>
        <taxon>Bacillati</taxon>
        <taxon>Bacillota</taxon>
        <taxon>Clostridia</taxon>
        <taxon>Eubacteriales</taxon>
        <taxon>Clostridiaceae</taxon>
        <taxon>Sarcina</taxon>
    </lineage>
</organism>
<dbReference type="EMBL" id="CYZR01000001">
    <property type="protein sequence ID" value="CUN49856.1"/>
    <property type="molecule type" value="Genomic_DNA"/>
</dbReference>
<reference evidence="4 5" key="1">
    <citation type="submission" date="2015-09" db="EMBL/GenBank/DDBJ databases">
        <authorList>
            <consortium name="Pathogen Informatics"/>
        </authorList>
    </citation>
    <scope>NUCLEOTIDE SEQUENCE [LARGE SCALE GENOMIC DNA]</scope>
    <source>
        <strain evidence="4 5">2789STDY5834858</strain>
    </source>
</reference>
<evidence type="ECO:0000259" key="3">
    <source>
        <dbReference type="Pfam" id="PF00905"/>
    </source>
</evidence>
<gene>
    <name evidence="4" type="primary">pbpA_1</name>
    <name evidence="4" type="ORF">ERS852473_00339</name>
</gene>
<sequence>MVNKNSKKRIKQVKIILITLLTLLIARLVVIINDTKIISASASNYNESEIIRNENYKLLDVNYEEIIDCETKFMLVIDKDTFLLNNAVQNADEILTFYYIMEDDKFGFSFYDINKASGKIKYEISKSAYEQMLGIVENLKGVYMYKYNEVGEIATWSIENILKSTQSFSNNKDKSKNSLEVFIGESTKNNTTDMVTFEKSEDGTYNEKKSKNKNINIQLTLDKKLQKITREILSKEEFVNFPNAGAVIIESDTGKILSMAQKDETQPNLITGGGQISGYEPGSIFKILTLEAAMDYLNIDLNDKQVCKGEKCNKSHGELTILEAFKVSCNEVFAKLGAEIGAEKLINFAKNQGLFQNLLGLDVESGMEIIGTYNENGNVEDLSIGQSMQVSLLQMTSIISTIINDGQYVKPYILDKFVDDDNNTLENFGEEKIKVISKDISDNVKYAMNQTVLSGTANISNIEGIEVGAKTGTAEGSDGESIYGWFVGYCNINNKYYSIGVFVPNIEKIGGENTGGSTAGVIFRDIVMELKEYYNKN</sequence>
<evidence type="ECO:0000256" key="1">
    <source>
        <dbReference type="ARBA" id="ARBA00004370"/>
    </source>
</evidence>
<accession>A0ABM9ULY3</accession>
<evidence type="ECO:0000256" key="2">
    <source>
        <dbReference type="ARBA" id="ARBA00023136"/>
    </source>
</evidence>
<dbReference type="SUPFAM" id="SSF56601">
    <property type="entry name" value="beta-lactamase/transpeptidase-like"/>
    <property type="match status" value="1"/>
</dbReference>
<comment type="caution">
    <text evidence="4">The sequence shown here is derived from an EMBL/GenBank/DDBJ whole genome shotgun (WGS) entry which is preliminary data.</text>
</comment>
<dbReference type="Proteomes" id="UP000095488">
    <property type="component" value="Unassembled WGS sequence"/>
</dbReference>
<protein>
    <submittedName>
        <fullName evidence="4">Penicillin-binding protein A</fullName>
    </submittedName>
</protein>
<dbReference type="Gene3D" id="3.40.710.10">
    <property type="entry name" value="DD-peptidase/beta-lactamase superfamily"/>
    <property type="match status" value="1"/>
</dbReference>
<dbReference type="Pfam" id="PF00905">
    <property type="entry name" value="Transpeptidase"/>
    <property type="match status" value="1"/>
</dbReference>
<dbReference type="InterPro" id="IPR050515">
    <property type="entry name" value="Beta-lactam/transpept"/>
</dbReference>
<dbReference type="InterPro" id="IPR001460">
    <property type="entry name" value="PCN-bd_Tpept"/>
</dbReference>